<comment type="caution">
    <text evidence="6">The sequence shown here is derived from an EMBL/GenBank/DDBJ whole genome shotgun (WGS) entry which is preliminary data.</text>
</comment>
<keyword evidence="2" id="KW-0010">Activator</keyword>
<dbReference type="EMBL" id="BORC01000005">
    <property type="protein sequence ID" value="GIN63023.1"/>
    <property type="molecule type" value="Genomic_DNA"/>
</dbReference>
<keyword evidence="7" id="KW-1185">Reference proteome</keyword>
<evidence type="ECO:0000256" key="2">
    <source>
        <dbReference type="ARBA" id="ARBA00023159"/>
    </source>
</evidence>
<dbReference type="Pfam" id="PF00571">
    <property type="entry name" value="CBS"/>
    <property type="match status" value="2"/>
</dbReference>
<dbReference type="AlphaFoldDB" id="A0A919WJP6"/>
<dbReference type="Gene3D" id="3.10.580.10">
    <property type="entry name" value="CBS-domain"/>
    <property type="match status" value="1"/>
</dbReference>
<dbReference type="SMART" id="SM00116">
    <property type="entry name" value="CBS"/>
    <property type="match status" value="2"/>
</dbReference>
<dbReference type="PROSITE" id="PS51371">
    <property type="entry name" value="CBS"/>
    <property type="match status" value="2"/>
</dbReference>
<feature type="domain" description="CBS" evidence="5">
    <location>
        <begin position="166"/>
        <end position="222"/>
    </location>
</feature>
<name>A0A919WJP6_9BACI</name>
<feature type="domain" description="CBS" evidence="5">
    <location>
        <begin position="230"/>
        <end position="286"/>
    </location>
</feature>
<dbReference type="PANTHER" id="PTHR43080">
    <property type="entry name" value="CBS DOMAIN-CONTAINING PROTEIN CBSX3, MITOCHONDRIAL"/>
    <property type="match status" value="1"/>
</dbReference>
<keyword evidence="1 3" id="KW-0129">CBS domain</keyword>
<dbReference type="InterPro" id="IPR018821">
    <property type="entry name" value="DUF294_put_nucleoTrafse_sb-bd"/>
</dbReference>
<dbReference type="CDD" id="cd00038">
    <property type="entry name" value="CAP_ED"/>
    <property type="match status" value="1"/>
</dbReference>
<dbReference type="CDD" id="cd05401">
    <property type="entry name" value="NT_GlnE_GlnD_like"/>
    <property type="match status" value="1"/>
</dbReference>
<accession>A0A919WJP6</accession>
<dbReference type="SUPFAM" id="SSF54631">
    <property type="entry name" value="CBS-domain pair"/>
    <property type="match status" value="1"/>
</dbReference>
<proteinExistence type="predicted"/>
<dbReference type="Pfam" id="PF03445">
    <property type="entry name" value="DUF294"/>
    <property type="match status" value="1"/>
</dbReference>
<evidence type="ECO:0000256" key="3">
    <source>
        <dbReference type="PROSITE-ProRule" id="PRU00703"/>
    </source>
</evidence>
<dbReference type="Proteomes" id="UP000682111">
    <property type="component" value="Unassembled WGS sequence"/>
</dbReference>
<dbReference type="Pfam" id="PF00027">
    <property type="entry name" value="cNMP_binding"/>
    <property type="match status" value="1"/>
</dbReference>
<evidence type="ECO:0000313" key="6">
    <source>
        <dbReference type="EMBL" id="GIN63023.1"/>
    </source>
</evidence>
<dbReference type="InterPro" id="IPR000644">
    <property type="entry name" value="CBS_dom"/>
</dbReference>
<evidence type="ECO:0000259" key="5">
    <source>
        <dbReference type="PROSITE" id="PS51371"/>
    </source>
</evidence>
<sequence length="620" mass="71616">MQFHPFFQGVEVGTALSLIEDCSYKIYEKERILLRKDRHREGLILILEGTVEVYIENELNAEHEVLEIVQKGELIGFSSLADFLGVPRPIKEEVTVEVRALSDVKALHIPFTVIARRWEDSYVRDYLLTQVAVRLRDVYASLAEQIKTAQARDEHHSYMARVQDVMTERVIAVPSKITIAAAAKKMDVEKTSSILVMDGKKLRGIITERDIVARVVAEGVALTEEVAEIMTKEPITIAKTAYYDDALSLILLKGVKHLPVIEDDEVVGIVTLSDLLRKENESVMKTIKQITEADESNISHIKNAIYAVLDILLREKIPIQRTLDIVTKLYDRLVIRLIELAIKTLEKKGYKAKGNFAFYQMGSSGRGEQFILTDQDHFLVYEGDEDEYYQLLGMEITLYMEKAGYARCQGLMMCSEAQWRGRIADWEERLRTWSLQSTRDNLLLAQNFFSYRFIEGNRELHRQFEKMMINLLEKAKIFLYRLAQVEREHPISTLEQPFRVLFWIERKQLDIKRSVLFPYHHSLQILALLHGSPSGTSFEKMVKLTERGVISQSFSRDLKEAANYVLSLYVKQRWEQVKNGEELTSVLQFAKLSSREKKELILSLKTLKELQTLVFNHFSL</sequence>
<dbReference type="InterPro" id="IPR018490">
    <property type="entry name" value="cNMP-bd_dom_sf"/>
</dbReference>
<dbReference type="Gene3D" id="2.60.120.10">
    <property type="entry name" value="Jelly Rolls"/>
    <property type="match status" value="1"/>
</dbReference>
<evidence type="ECO:0000256" key="1">
    <source>
        <dbReference type="ARBA" id="ARBA00023122"/>
    </source>
</evidence>
<dbReference type="PANTHER" id="PTHR43080:SF2">
    <property type="entry name" value="CBS DOMAIN-CONTAINING PROTEIN"/>
    <property type="match status" value="1"/>
</dbReference>
<dbReference type="InterPro" id="IPR000595">
    <property type="entry name" value="cNMP-bd_dom"/>
</dbReference>
<dbReference type="InterPro" id="IPR051257">
    <property type="entry name" value="Diverse_CBS-Domain"/>
</dbReference>
<evidence type="ECO:0000259" key="4">
    <source>
        <dbReference type="PROSITE" id="PS50042"/>
    </source>
</evidence>
<protein>
    <submittedName>
        <fullName evidence="6">Uncharacterized protein</fullName>
    </submittedName>
</protein>
<dbReference type="Pfam" id="PF10335">
    <property type="entry name" value="DUF294_C"/>
    <property type="match status" value="1"/>
</dbReference>
<dbReference type="PROSITE" id="PS50042">
    <property type="entry name" value="CNMP_BINDING_3"/>
    <property type="match status" value="1"/>
</dbReference>
<dbReference type="InterPro" id="IPR005105">
    <property type="entry name" value="GlnD_Uridyltrans_N"/>
</dbReference>
<dbReference type="GO" id="GO:0008773">
    <property type="term" value="F:[protein-PII] uridylyltransferase activity"/>
    <property type="evidence" value="ECO:0007669"/>
    <property type="project" value="InterPro"/>
</dbReference>
<evidence type="ECO:0000313" key="7">
    <source>
        <dbReference type="Proteomes" id="UP000682111"/>
    </source>
</evidence>
<feature type="domain" description="Cyclic nucleotide-binding" evidence="4">
    <location>
        <begin position="6"/>
        <end position="88"/>
    </location>
</feature>
<gene>
    <name evidence="6" type="ORF">J27TS8_30160</name>
</gene>
<dbReference type="InterPro" id="IPR046342">
    <property type="entry name" value="CBS_dom_sf"/>
</dbReference>
<dbReference type="InterPro" id="IPR014710">
    <property type="entry name" value="RmlC-like_jellyroll"/>
</dbReference>
<dbReference type="SUPFAM" id="SSF51206">
    <property type="entry name" value="cAMP-binding domain-like"/>
    <property type="match status" value="1"/>
</dbReference>
<dbReference type="CDD" id="cd04587">
    <property type="entry name" value="CBS_pair_CAP-ED_NT_Pol-beta-like_DUF294_assoc"/>
    <property type="match status" value="1"/>
</dbReference>
<reference evidence="6" key="1">
    <citation type="submission" date="2021-03" db="EMBL/GenBank/DDBJ databases">
        <title>Antimicrobial resistance genes in bacteria isolated from Japanese honey, and their potential for conferring macrolide and lincosamide resistance in the American foulbrood pathogen Paenibacillus larvae.</title>
        <authorList>
            <person name="Okamoto M."/>
            <person name="Kumagai M."/>
            <person name="Kanamori H."/>
            <person name="Takamatsu D."/>
        </authorList>
    </citation>
    <scope>NUCLEOTIDE SEQUENCE</scope>
    <source>
        <strain evidence="6">J27TS8</strain>
    </source>
</reference>
<organism evidence="6 7">
    <name type="scientific">Robertmurraya siralis</name>
    <dbReference type="NCBI Taxonomy" id="77777"/>
    <lineage>
        <taxon>Bacteria</taxon>
        <taxon>Bacillati</taxon>
        <taxon>Bacillota</taxon>
        <taxon>Bacilli</taxon>
        <taxon>Bacillales</taxon>
        <taxon>Bacillaceae</taxon>
        <taxon>Robertmurraya</taxon>
    </lineage>
</organism>